<evidence type="ECO:0000256" key="1">
    <source>
        <dbReference type="ARBA" id="ARBA00010641"/>
    </source>
</evidence>
<dbReference type="GO" id="GO:0016987">
    <property type="term" value="F:sigma factor activity"/>
    <property type="evidence" value="ECO:0007669"/>
    <property type="project" value="UniProtKB-KW"/>
</dbReference>
<dbReference type="InterPro" id="IPR014284">
    <property type="entry name" value="RNA_pol_sigma-70_dom"/>
</dbReference>
<dbReference type="RefSeq" id="WP_129599604.1">
    <property type="nucleotide sequence ID" value="NZ_SBLB01000001.1"/>
</dbReference>
<comment type="caution">
    <text evidence="7">The sequence shown here is derived from an EMBL/GenBank/DDBJ whole genome shotgun (WGS) entry which is preliminary data.</text>
</comment>
<dbReference type="PANTHER" id="PTHR43133:SF46">
    <property type="entry name" value="RNA POLYMERASE SIGMA-70 FACTOR ECF SUBFAMILY"/>
    <property type="match status" value="1"/>
</dbReference>
<dbReference type="InterPro" id="IPR036388">
    <property type="entry name" value="WH-like_DNA-bd_sf"/>
</dbReference>
<feature type="domain" description="RNA polymerase sigma factor 70 region 4 type 2" evidence="6">
    <location>
        <begin position="129"/>
        <end position="180"/>
    </location>
</feature>
<proteinExistence type="inferred from homology"/>
<evidence type="ECO:0000259" key="6">
    <source>
        <dbReference type="Pfam" id="PF08281"/>
    </source>
</evidence>
<keyword evidence="8" id="KW-1185">Reference proteome</keyword>
<dbReference type="InterPro" id="IPR013325">
    <property type="entry name" value="RNA_pol_sigma_r2"/>
</dbReference>
<dbReference type="Pfam" id="PF08281">
    <property type="entry name" value="Sigma70_r4_2"/>
    <property type="match status" value="1"/>
</dbReference>
<evidence type="ECO:0000313" key="7">
    <source>
        <dbReference type="EMBL" id="RYC70961.1"/>
    </source>
</evidence>
<dbReference type="Pfam" id="PF04542">
    <property type="entry name" value="Sigma70_r2"/>
    <property type="match status" value="1"/>
</dbReference>
<dbReference type="AlphaFoldDB" id="A0A4Q2UST9"/>
<dbReference type="PANTHER" id="PTHR43133">
    <property type="entry name" value="RNA POLYMERASE ECF-TYPE SIGMA FACTO"/>
    <property type="match status" value="1"/>
</dbReference>
<evidence type="ECO:0000256" key="3">
    <source>
        <dbReference type="ARBA" id="ARBA00023082"/>
    </source>
</evidence>
<dbReference type="SUPFAM" id="SSF88659">
    <property type="entry name" value="Sigma3 and sigma4 domains of RNA polymerase sigma factors"/>
    <property type="match status" value="1"/>
</dbReference>
<dbReference type="GO" id="GO:0006352">
    <property type="term" value="P:DNA-templated transcription initiation"/>
    <property type="evidence" value="ECO:0007669"/>
    <property type="project" value="InterPro"/>
</dbReference>
<keyword evidence="3" id="KW-0731">Sigma factor</keyword>
<comment type="similarity">
    <text evidence="1">Belongs to the sigma-70 factor family. ECF subfamily.</text>
</comment>
<dbReference type="Gene3D" id="1.10.1740.10">
    <property type="match status" value="1"/>
</dbReference>
<dbReference type="InterPro" id="IPR013324">
    <property type="entry name" value="RNA_pol_sigma_r3/r4-like"/>
</dbReference>
<keyword evidence="2" id="KW-0805">Transcription regulation</keyword>
<dbReference type="GO" id="GO:0003677">
    <property type="term" value="F:DNA binding"/>
    <property type="evidence" value="ECO:0007669"/>
    <property type="project" value="InterPro"/>
</dbReference>
<keyword evidence="4" id="KW-0804">Transcription</keyword>
<dbReference type="CDD" id="cd06171">
    <property type="entry name" value="Sigma70_r4"/>
    <property type="match status" value="1"/>
</dbReference>
<evidence type="ECO:0000256" key="2">
    <source>
        <dbReference type="ARBA" id="ARBA00023015"/>
    </source>
</evidence>
<evidence type="ECO:0000313" key="8">
    <source>
        <dbReference type="Proteomes" id="UP000290407"/>
    </source>
</evidence>
<accession>A0A4Q2UST9</accession>
<reference evidence="7 8" key="1">
    <citation type="submission" date="2019-01" db="EMBL/GenBank/DDBJ databases">
        <title>Spirosoma flava sp. nov., a propanil-degrading bacterium isolated from herbicide-contaminated soil.</title>
        <authorList>
            <person name="Zhang L."/>
            <person name="Jiang J.-D."/>
        </authorList>
    </citation>
    <scope>NUCLEOTIDE SEQUENCE [LARGE SCALE GENOMIC DNA]</scope>
    <source>
        <strain evidence="7 8">TY50</strain>
    </source>
</reference>
<evidence type="ECO:0000259" key="5">
    <source>
        <dbReference type="Pfam" id="PF04542"/>
    </source>
</evidence>
<dbReference type="Gene3D" id="1.10.10.10">
    <property type="entry name" value="Winged helix-like DNA-binding domain superfamily/Winged helix DNA-binding domain"/>
    <property type="match status" value="1"/>
</dbReference>
<name>A0A4Q2UST9_9BACT</name>
<protein>
    <submittedName>
        <fullName evidence="7">Sigma-70 family RNA polymerase sigma factor</fullName>
    </submittedName>
</protein>
<dbReference type="InterPro" id="IPR013249">
    <property type="entry name" value="RNA_pol_sigma70_r4_t2"/>
</dbReference>
<feature type="domain" description="RNA polymerase sigma-70 region 2" evidence="5">
    <location>
        <begin position="28"/>
        <end position="94"/>
    </location>
</feature>
<evidence type="ECO:0000256" key="4">
    <source>
        <dbReference type="ARBA" id="ARBA00023163"/>
    </source>
</evidence>
<dbReference type="EMBL" id="SBLB01000001">
    <property type="protein sequence ID" value="RYC70961.1"/>
    <property type="molecule type" value="Genomic_DNA"/>
</dbReference>
<dbReference type="InterPro" id="IPR039425">
    <property type="entry name" value="RNA_pol_sigma-70-like"/>
</dbReference>
<dbReference type="Proteomes" id="UP000290407">
    <property type="component" value="Unassembled WGS sequence"/>
</dbReference>
<gene>
    <name evidence="7" type="ORF">EQG79_02080</name>
</gene>
<sequence>MADQFTPTEHSQLWDRFRTGSPGAFSQLYRSFAADLYSYGYRLVRHKELVEDCLHELFLHIHENRSRLGYTDNIRYYLCRALRRRLAESVERLNRLESSPCLLDRPAFLTHSYESLLIDEQVVAHQQRVLETAMNRLPKRQKEILHLVYLQGLTYPQAAEVMNLSIKSVYNTVHVALKTLRGQVKPYSKHQAFFGF</sequence>
<organism evidence="7 8">
    <name type="scientific">Spirosoma sordidisoli</name>
    <dbReference type="NCBI Taxonomy" id="2502893"/>
    <lineage>
        <taxon>Bacteria</taxon>
        <taxon>Pseudomonadati</taxon>
        <taxon>Bacteroidota</taxon>
        <taxon>Cytophagia</taxon>
        <taxon>Cytophagales</taxon>
        <taxon>Cytophagaceae</taxon>
        <taxon>Spirosoma</taxon>
    </lineage>
</organism>
<dbReference type="SUPFAM" id="SSF88946">
    <property type="entry name" value="Sigma2 domain of RNA polymerase sigma factors"/>
    <property type="match status" value="1"/>
</dbReference>
<dbReference type="NCBIfam" id="TIGR02937">
    <property type="entry name" value="sigma70-ECF"/>
    <property type="match status" value="1"/>
</dbReference>
<dbReference type="InterPro" id="IPR007627">
    <property type="entry name" value="RNA_pol_sigma70_r2"/>
</dbReference>